<name>A0A1L5F487_CLOKL</name>
<reference evidence="1 2" key="1">
    <citation type="submission" date="2016-12" db="EMBL/GenBank/DDBJ databases">
        <title>Complete genome sequence of Clostridium kluyveri JZZ isolated from the pit mud of a Chinese flavor liquor-making factory.</title>
        <authorList>
            <person name="Wang Y."/>
        </authorList>
    </citation>
    <scope>NUCLEOTIDE SEQUENCE [LARGE SCALE GENOMIC DNA]</scope>
    <source>
        <strain evidence="1 2">JZZ</strain>
    </source>
</reference>
<dbReference type="AlphaFoldDB" id="A0A1L5F487"/>
<dbReference type="OrthoDB" id="48873at2"/>
<organism evidence="1 2">
    <name type="scientific">Clostridium kluyveri</name>
    <dbReference type="NCBI Taxonomy" id="1534"/>
    <lineage>
        <taxon>Bacteria</taxon>
        <taxon>Bacillati</taxon>
        <taxon>Bacillota</taxon>
        <taxon>Clostridia</taxon>
        <taxon>Eubacteriales</taxon>
        <taxon>Clostridiaceae</taxon>
        <taxon>Clostridium</taxon>
    </lineage>
</organism>
<dbReference type="RefSeq" id="WP_073537500.1">
    <property type="nucleotide sequence ID" value="NZ_CP018335.1"/>
</dbReference>
<proteinExistence type="predicted"/>
<dbReference type="Proteomes" id="UP000184604">
    <property type="component" value="Chromosome"/>
</dbReference>
<sequence length="117" mass="13810">MTVLERLKVELNHKDYFKDEEYSMYLEENNLDPMDTYIKKEMQRNLLFAIIDILEAVGNDIDLMRKIENPTTQLSVAECYKLLESRIQKIKDRIATLPDPDDEDGNSNVFMLFKSSR</sequence>
<protein>
    <submittedName>
        <fullName evidence="1">Uncharacterized protein</fullName>
    </submittedName>
</protein>
<dbReference type="EMBL" id="CP018335">
    <property type="protein sequence ID" value="APM37814.1"/>
    <property type="molecule type" value="Genomic_DNA"/>
</dbReference>
<gene>
    <name evidence="1" type="ORF">BS101_03195</name>
</gene>
<accession>A0A1L5F487</accession>
<evidence type="ECO:0000313" key="1">
    <source>
        <dbReference type="EMBL" id="APM37814.1"/>
    </source>
</evidence>
<evidence type="ECO:0000313" key="2">
    <source>
        <dbReference type="Proteomes" id="UP000184604"/>
    </source>
</evidence>